<dbReference type="SUPFAM" id="SSF69322">
    <property type="entry name" value="Tricorn protease domain 2"/>
    <property type="match status" value="1"/>
</dbReference>
<sequence length="331" mass="35832">MKYVAQILIFVLISIGAQAQYENTYVVSPRLSLSDDGSVIAISGRRIEDVSARHGFRYPIDFYNAQTGEIIDSYMGSEDDIIGLSLNADGSSITYNDNNGQLALVNLTTIDQPLVLVVGGNVEIRYPVWNPTGDEIAIAMGAGLRFYDTGQPTTVRDEYNSGILGFAWSNDGTTITYTKHVESEPDGILSIVAIDEQFQVGIVNEIPIVSSPVVALNSVGNMAVTISQEGIIVTDLNDETQRILSDNGLQLGITSLDWSPDGNRIAAGANELIVVWDVETGDILETMQVDSIAYDVTWSPDGQHLYYSGEPAGIYRDGLPLQESIANSNPD</sequence>
<dbReference type="SMART" id="SM00320">
    <property type="entry name" value="WD40"/>
    <property type="match status" value="2"/>
</dbReference>
<dbReference type="InterPro" id="IPR024977">
    <property type="entry name" value="Apc4-like_WD40_dom"/>
</dbReference>
<dbReference type="AlphaFoldDB" id="A0A7S8IDY7"/>
<organism evidence="2 3">
    <name type="scientific">Phototrophicus methaneseepsis</name>
    <dbReference type="NCBI Taxonomy" id="2710758"/>
    <lineage>
        <taxon>Bacteria</taxon>
        <taxon>Bacillati</taxon>
        <taxon>Chloroflexota</taxon>
        <taxon>Candidatus Thermofontia</taxon>
        <taxon>Phototrophicales</taxon>
        <taxon>Phototrophicaceae</taxon>
        <taxon>Phototrophicus</taxon>
    </lineage>
</organism>
<keyword evidence="3" id="KW-1185">Reference proteome</keyword>
<dbReference type="Pfam" id="PF12894">
    <property type="entry name" value="ANAPC4_WD40"/>
    <property type="match status" value="1"/>
</dbReference>
<dbReference type="Proteomes" id="UP000594468">
    <property type="component" value="Chromosome"/>
</dbReference>
<dbReference type="InterPro" id="IPR015943">
    <property type="entry name" value="WD40/YVTN_repeat-like_dom_sf"/>
</dbReference>
<accession>A0A7S8IDY7</accession>
<dbReference type="Gene3D" id="2.130.10.10">
    <property type="entry name" value="YVTN repeat-like/Quinoprotein amine dehydrogenase"/>
    <property type="match status" value="2"/>
</dbReference>
<dbReference type="KEGG" id="pmet:G4Y79_20555"/>
<dbReference type="RefSeq" id="WP_195170120.1">
    <property type="nucleotide sequence ID" value="NZ_CP062983.1"/>
</dbReference>
<dbReference type="Pfam" id="PF07676">
    <property type="entry name" value="PD40"/>
    <property type="match status" value="1"/>
</dbReference>
<evidence type="ECO:0000259" key="1">
    <source>
        <dbReference type="Pfam" id="PF12894"/>
    </source>
</evidence>
<dbReference type="InterPro" id="IPR001680">
    <property type="entry name" value="WD40_rpt"/>
</dbReference>
<protein>
    <submittedName>
        <fullName evidence="2">WD40 repeat domain-containing protein</fullName>
    </submittedName>
</protein>
<proteinExistence type="predicted"/>
<dbReference type="EMBL" id="CP062983">
    <property type="protein sequence ID" value="QPC82051.1"/>
    <property type="molecule type" value="Genomic_DNA"/>
</dbReference>
<reference evidence="2 3" key="1">
    <citation type="submission" date="2020-02" db="EMBL/GenBank/DDBJ databases">
        <authorList>
            <person name="Zheng R.K."/>
            <person name="Sun C.M."/>
        </authorList>
    </citation>
    <scope>NUCLEOTIDE SEQUENCE [LARGE SCALE GENOMIC DNA]</scope>
    <source>
        <strain evidence="3">rifampicinis</strain>
    </source>
</reference>
<dbReference type="InterPro" id="IPR011659">
    <property type="entry name" value="WD40"/>
</dbReference>
<evidence type="ECO:0000313" key="3">
    <source>
        <dbReference type="Proteomes" id="UP000594468"/>
    </source>
</evidence>
<name>A0A7S8IDY7_9CHLR</name>
<gene>
    <name evidence="2" type="ORF">G4Y79_20555</name>
</gene>
<feature type="domain" description="Anaphase-promoting complex subunit 4-like WD40" evidence="1">
    <location>
        <begin position="223"/>
        <end position="299"/>
    </location>
</feature>
<evidence type="ECO:0000313" key="2">
    <source>
        <dbReference type="EMBL" id="QPC82051.1"/>
    </source>
</evidence>